<evidence type="ECO:0000313" key="2">
    <source>
        <dbReference type="EMBL" id="KAK6167161.1"/>
    </source>
</evidence>
<dbReference type="GO" id="GO:0006508">
    <property type="term" value="P:proteolysis"/>
    <property type="evidence" value="ECO:0007669"/>
    <property type="project" value="TreeGrafter"/>
</dbReference>
<proteinExistence type="predicted"/>
<dbReference type="GO" id="GO:0005615">
    <property type="term" value="C:extracellular space"/>
    <property type="evidence" value="ECO:0007669"/>
    <property type="project" value="TreeGrafter"/>
</dbReference>
<dbReference type="GO" id="GO:0007166">
    <property type="term" value="P:cell surface receptor signaling pathway"/>
    <property type="evidence" value="ECO:0007669"/>
    <property type="project" value="TreeGrafter"/>
</dbReference>
<evidence type="ECO:0000313" key="3">
    <source>
        <dbReference type="Proteomes" id="UP001347796"/>
    </source>
</evidence>
<dbReference type="PANTHER" id="PTHR46130">
    <property type="entry name" value="LAMGL DOMAIN-CONTAINING PROTEIN"/>
    <property type="match status" value="1"/>
</dbReference>
<dbReference type="EMBL" id="JAZGQO010000018">
    <property type="protein sequence ID" value="KAK6167161.1"/>
    <property type="molecule type" value="Genomic_DNA"/>
</dbReference>
<keyword evidence="3" id="KW-1185">Reference proteome</keyword>
<dbReference type="PANTHER" id="PTHR46130:SF3">
    <property type="entry name" value="CHROMOSOME UNDETERMINED SCAFFOLD_33, WHOLE GENOME SHOTGUN SEQUENCE"/>
    <property type="match status" value="1"/>
</dbReference>
<dbReference type="InterPro" id="IPR043543">
    <property type="entry name" value="PAPPA/PAPPA2"/>
</dbReference>
<feature type="domain" description="Pappalysin-1 SD scarf" evidence="1">
    <location>
        <begin position="7"/>
        <end position="155"/>
    </location>
</feature>
<accession>A0AAN8G3Z9</accession>
<dbReference type="InterPro" id="IPR058897">
    <property type="entry name" value="PAPPA_SD_C"/>
</dbReference>
<dbReference type="AlphaFoldDB" id="A0AAN8G3Z9"/>
<reference evidence="2 3" key="1">
    <citation type="submission" date="2024-01" db="EMBL/GenBank/DDBJ databases">
        <title>The genome of the rayed Mediterranean limpet Patella caerulea (Linnaeus, 1758).</title>
        <authorList>
            <person name="Anh-Thu Weber A."/>
            <person name="Halstead-Nussloch G."/>
        </authorList>
    </citation>
    <scope>NUCLEOTIDE SEQUENCE [LARGE SCALE GENOMIC DNA]</scope>
    <source>
        <strain evidence="2">AATW-2023a</strain>
        <tissue evidence="2">Whole specimen</tissue>
    </source>
</reference>
<comment type="caution">
    <text evidence="2">The sequence shown here is derived from an EMBL/GenBank/DDBJ whole genome shotgun (WGS) entry which is preliminary data.</text>
</comment>
<dbReference type="Pfam" id="PF25900">
    <property type="entry name" value="PAPPA"/>
    <property type="match status" value="1"/>
</dbReference>
<evidence type="ECO:0000259" key="1">
    <source>
        <dbReference type="Pfam" id="PF25900"/>
    </source>
</evidence>
<name>A0AAN8G3Z9_PATCE</name>
<protein>
    <recommendedName>
        <fullName evidence="1">Pappalysin-1 SD scarf domain-containing protein</fullName>
    </recommendedName>
</protein>
<dbReference type="Proteomes" id="UP001347796">
    <property type="component" value="Unassembled WGS sequence"/>
</dbReference>
<dbReference type="GO" id="GO:0004222">
    <property type="term" value="F:metalloendopeptidase activity"/>
    <property type="evidence" value="ECO:0007669"/>
    <property type="project" value="TreeGrafter"/>
</dbReference>
<organism evidence="2 3">
    <name type="scientific">Patella caerulea</name>
    <name type="common">Rayed Mediterranean limpet</name>
    <dbReference type="NCBI Taxonomy" id="87958"/>
    <lineage>
        <taxon>Eukaryota</taxon>
        <taxon>Metazoa</taxon>
        <taxon>Spiralia</taxon>
        <taxon>Lophotrochozoa</taxon>
        <taxon>Mollusca</taxon>
        <taxon>Gastropoda</taxon>
        <taxon>Patellogastropoda</taxon>
        <taxon>Patelloidea</taxon>
        <taxon>Patellidae</taxon>
        <taxon>Patella</taxon>
    </lineage>
</organism>
<sequence>MDTVCSMCTPDNALIQNAVNATSPAPTDRWSPEQATGPPDAEMCDSSIFAWMPKVYSCTKKNCQIDLFFQYPVIPERLTIWVIWNAALGIKKLRLYFEGGRSKTMKNLPAHCDMPFTTRLSVSRKITKLRIYTRDQYVAIDAVEVLSSRNNEICSGCRKLKYKIHREPPFPGKHIQISSDPHFTD</sequence>
<gene>
    <name evidence="2" type="ORF">SNE40_021256</name>
</gene>